<dbReference type="SUPFAM" id="SSF46689">
    <property type="entry name" value="Homeodomain-like"/>
    <property type="match status" value="1"/>
</dbReference>
<keyword evidence="4" id="KW-0539">Nucleus</keyword>
<dbReference type="AlphaFoldDB" id="A0A2R6QCA8"/>
<dbReference type="InterPro" id="IPR001005">
    <property type="entry name" value="SANT/Myb"/>
</dbReference>
<reference evidence="8" key="2">
    <citation type="journal article" date="2018" name="BMC Genomics">
        <title>A manually annotated Actinidia chinensis var. chinensis (kiwifruit) genome highlights the challenges associated with draft genomes and gene prediction in plants.</title>
        <authorList>
            <person name="Pilkington S.M."/>
            <person name="Crowhurst R."/>
            <person name="Hilario E."/>
            <person name="Nardozza S."/>
            <person name="Fraser L."/>
            <person name="Peng Y."/>
            <person name="Gunaseelan K."/>
            <person name="Simpson R."/>
            <person name="Tahir J."/>
            <person name="Deroles S.C."/>
            <person name="Templeton K."/>
            <person name="Luo Z."/>
            <person name="Davy M."/>
            <person name="Cheng C."/>
            <person name="McNeilage M."/>
            <person name="Scaglione D."/>
            <person name="Liu Y."/>
            <person name="Zhang Q."/>
            <person name="Datson P."/>
            <person name="De Silva N."/>
            <person name="Gardiner S.E."/>
            <person name="Bassett H."/>
            <person name="Chagne D."/>
            <person name="McCallum J."/>
            <person name="Dzierzon H."/>
            <person name="Deng C."/>
            <person name="Wang Y.Y."/>
            <person name="Barron L."/>
            <person name="Manako K."/>
            <person name="Bowen J."/>
            <person name="Foster T.M."/>
            <person name="Erridge Z.A."/>
            <person name="Tiffin H."/>
            <person name="Waite C.N."/>
            <person name="Davies K.M."/>
            <person name="Grierson E.P."/>
            <person name="Laing W.A."/>
            <person name="Kirk R."/>
            <person name="Chen X."/>
            <person name="Wood M."/>
            <person name="Montefiori M."/>
            <person name="Brummell D.A."/>
            <person name="Schwinn K.E."/>
            <person name="Catanach A."/>
            <person name="Fullerton C."/>
            <person name="Li D."/>
            <person name="Meiyalaghan S."/>
            <person name="Nieuwenhuizen N."/>
            <person name="Read N."/>
            <person name="Prakash R."/>
            <person name="Hunter D."/>
            <person name="Zhang H."/>
            <person name="McKenzie M."/>
            <person name="Knabel M."/>
            <person name="Harris A."/>
            <person name="Allan A.C."/>
            <person name="Gleave A."/>
            <person name="Chen A."/>
            <person name="Janssen B.J."/>
            <person name="Plunkett B."/>
            <person name="Ampomah-Dwamena C."/>
            <person name="Voogd C."/>
            <person name="Leif D."/>
            <person name="Lafferty D."/>
            <person name="Souleyre E.J.F."/>
            <person name="Varkonyi-Gasic E."/>
            <person name="Gambi F."/>
            <person name="Hanley J."/>
            <person name="Yao J.L."/>
            <person name="Cheung J."/>
            <person name="David K.M."/>
            <person name="Warren B."/>
            <person name="Marsh K."/>
            <person name="Snowden K.C."/>
            <person name="Lin-Wang K."/>
            <person name="Brian L."/>
            <person name="Martinez-Sanchez M."/>
            <person name="Wang M."/>
            <person name="Ileperuma N."/>
            <person name="Macnee N."/>
            <person name="Campin R."/>
            <person name="McAtee P."/>
            <person name="Drummond R.S.M."/>
            <person name="Espley R.V."/>
            <person name="Ireland H.S."/>
            <person name="Wu R."/>
            <person name="Atkinson R.G."/>
            <person name="Karunairetnam S."/>
            <person name="Bulley S."/>
            <person name="Chunkath S."/>
            <person name="Hanley Z."/>
            <person name="Storey R."/>
            <person name="Thrimawithana A.H."/>
            <person name="Thomson S."/>
            <person name="David C."/>
            <person name="Testolin R."/>
            <person name="Huang H."/>
            <person name="Hellens R.P."/>
            <person name="Schaffer R.J."/>
        </authorList>
    </citation>
    <scope>NUCLEOTIDE SEQUENCE [LARGE SCALE GENOMIC DNA]</scope>
    <source>
        <strain evidence="8">cv. Red5</strain>
    </source>
</reference>
<organism evidence="7 8">
    <name type="scientific">Actinidia chinensis var. chinensis</name>
    <name type="common">Chinese soft-hair kiwi</name>
    <dbReference type="NCBI Taxonomy" id="1590841"/>
    <lineage>
        <taxon>Eukaryota</taxon>
        <taxon>Viridiplantae</taxon>
        <taxon>Streptophyta</taxon>
        <taxon>Embryophyta</taxon>
        <taxon>Tracheophyta</taxon>
        <taxon>Spermatophyta</taxon>
        <taxon>Magnoliopsida</taxon>
        <taxon>eudicotyledons</taxon>
        <taxon>Gunneridae</taxon>
        <taxon>Pentapetalae</taxon>
        <taxon>asterids</taxon>
        <taxon>Ericales</taxon>
        <taxon>Actinidiaceae</taxon>
        <taxon>Actinidia</taxon>
    </lineage>
</organism>
<keyword evidence="3" id="KW-0238">DNA-binding</keyword>
<evidence type="ECO:0000256" key="1">
    <source>
        <dbReference type="ARBA" id="ARBA00004123"/>
    </source>
</evidence>
<dbReference type="EMBL" id="NKQK01000017">
    <property type="protein sequence ID" value="PSS05766.1"/>
    <property type="molecule type" value="Genomic_DNA"/>
</dbReference>
<evidence type="ECO:0000259" key="6">
    <source>
        <dbReference type="PROSITE" id="PS51294"/>
    </source>
</evidence>
<name>A0A2R6QCA8_ACTCC</name>
<dbReference type="InterPro" id="IPR017930">
    <property type="entry name" value="Myb_dom"/>
</dbReference>
<evidence type="ECO:0000313" key="8">
    <source>
        <dbReference type="Proteomes" id="UP000241394"/>
    </source>
</evidence>
<dbReference type="FunFam" id="1.10.10.60:FF:000349">
    <property type="entry name" value="Transcription factor MYB39"/>
    <property type="match status" value="1"/>
</dbReference>
<dbReference type="OMA" id="QEIPNFT"/>
<dbReference type="PROSITE" id="PS50090">
    <property type="entry name" value="MYB_LIKE"/>
    <property type="match status" value="2"/>
</dbReference>
<evidence type="ECO:0000256" key="3">
    <source>
        <dbReference type="ARBA" id="ARBA00023125"/>
    </source>
</evidence>
<gene>
    <name evidence="7" type="ORF">CEY00_Acc19035</name>
</gene>
<dbReference type="GO" id="GO:0003677">
    <property type="term" value="F:DNA binding"/>
    <property type="evidence" value="ECO:0007669"/>
    <property type="project" value="UniProtKB-KW"/>
</dbReference>
<evidence type="ECO:0000313" key="7">
    <source>
        <dbReference type="EMBL" id="PSS05766.1"/>
    </source>
</evidence>
<dbReference type="PANTHER" id="PTHR47994:SF5">
    <property type="entry name" value="F14D16.11-RELATED"/>
    <property type="match status" value="1"/>
</dbReference>
<dbReference type="CDD" id="cd00167">
    <property type="entry name" value="SANT"/>
    <property type="match status" value="2"/>
</dbReference>
<dbReference type="Gramene" id="PSS05766">
    <property type="protein sequence ID" value="PSS05766"/>
    <property type="gene ID" value="CEY00_Acc19035"/>
</dbReference>
<keyword evidence="2" id="KW-0677">Repeat</keyword>
<evidence type="ECO:0000256" key="4">
    <source>
        <dbReference type="ARBA" id="ARBA00023242"/>
    </source>
</evidence>
<reference evidence="7 8" key="1">
    <citation type="submission" date="2017-07" db="EMBL/GenBank/DDBJ databases">
        <title>An improved, manually edited Actinidia chinensis var. chinensis (kiwifruit) genome highlights the challenges associated with draft genomes and gene prediction in plants.</title>
        <authorList>
            <person name="Pilkington S."/>
            <person name="Crowhurst R."/>
            <person name="Hilario E."/>
            <person name="Nardozza S."/>
            <person name="Fraser L."/>
            <person name="Peng Y."/>
            <person name="Gunaseelan K."/>
            <person name="Simpson R."/>
            <person name="Tahir J."/>
            <person name="Deroles S."/>
            <person name="Templeton K."/>
            <person name="Luo Z."/>
            <person name="Davy M."/>
            <person name="Cheng C."/>
            <person name="Mcneilage M."/>
            <person name="Scaglione D."/>
            <person name="Liu Y."/>
            <person name="Zhang Q."/>
            <person name="Datson P."/>
            <person name="De Silva N."/>
            <person name="Gardiner S."/>
            <person name="Bassett H."/>
            <person name="Chagne D."/>
            <person name="Mccallum J."/>
            <person name="Dzierzon H."/>
            <person name="Deng C."/>
            <person name="Wang Y.-Y."/>
            <person name="Barron N."/>
            <person name="Manako K."/>
            <person name="Bowen J."/>
            <person name="Foster T."/>
            <person name="Erridge Z."/>
            <person name="Tiffin H."/>
            <person name="Waite C."/>
            <person name="Davies K."/>
            <person name="Grierson E."/>
            <person name="Laing W."/>
            <person name="Kirk R."/>
            <person name="Chen X."/>
            <person name="Wood M."/>
            <person name="Montefiori M."/>
            <person name="Brummell D."/>
            <person name="Schwinn K."/>
            <person name="Catanach A."/>
            <person name="Fullerton C."/>
            <person name="Li D."/>
            <person name="Meiyalaghan S."/>
            <person name="Nieuwenhuizen N."/>
            <person name="Read N."/>
            <person name="Prakash R."/>
            <person name="Hunter D."/>
            <person name="Zhang H."/>
            <person name="Mckenzie M."/>
            <person name="Knabel M."/>
            <person name="Harris A."/>
            <person name="Allan A."/>
            <person name="Chen A."/>
            <person name="Janssen B."/>
            <person name="Plunkett B."/>
            <person name="Dwamena C."/>
            <person name="Voogd C."/>
            <person name="Leif D."/>
            <person name="Lafferty D."/>
            <person name="Souleyre E."/>
            <person name="Varkonyi-Gasic E."/>
            <person name="Gambi F."/>
            <person name="Hanley J."/>
            <person name="Yao J.-L."/>
            <person name="Cheung J."/>
            <person name="David K."/>
            <person name="Warren B."/>
            <person name="Marsh K."/>
            <person name="Snowden K."/>
            <person name="Lin-Wang K."/>
            <person name="Brian L."/>
            <person name="Martinez-Sanchez M."/>
            <person name="Wang M."/>
            <person name="Ileperuma N."/>
            <person name="Macnee N."/>
            <person name="Campin R."/>
            <person name="Mcatee P."/>
            <person name="Drummond R."/>
            <person name="Espley R."/>
            <person name="Ireland H."/>
            <person name="Wu R."/>
            <person name="Atkinson R."/>
            <person name="Karunairetnam S."/>
            <person name="Bulley S."/>
            <person name="Chunkath S."/>
            <person name="Hanley Z."/>
            <person name="Storey R."/>
            <person name="Thrimawithana A."/>
            <person name="Thomson S."/>
            <person name="David C."/>
            <person name="Testolin R."/>
        </authorList>
    </citation>
    <scope>NUCLEOTIDE SEQUENCE [LARGE SCALE GENOMIC DNA]</scope>
    <source>
        <strain evidence="8">cv. Red5</strain>
        <tissue evidence="7">Young leaf</tissue>
    </source>
</reference>
<comment type="subcellular location">
    <subcellularLocation>
        <location evidence="1">Nucleus</location>
    </subcellularLocation>
</comment>
<sequence length="336" mass="38068">MGRSPCCDKINLKKGPWTSEEDLKLIQYIQMHGPGNWRTLPKNAGLQRCGKSCRLRWTNYLRPDIKRGRFSFEEEETIIQLHSVLGNKWSAIAARLPGRTDNEIKNYWNTHIRKRLLKMGIDPVTHSPRLDLLDLSTILHSAQLNLSNLLSLQTLANPELLRVVTTLLASNHENSQNVSQKLQESQIFNTQLQNQNLMTQPNFPMEEIPLNTSSGGPHTSNFNQTQLAQGMDMGHFPINSTDLNCQNFQENVAPSSLNGNFGTLPNFGQNMFDQMKTSENFAFDSVISTPMSSPTPLTSSSTFINSSSTEDERESYCSNMLKFEIPESFLDFDDFM</sequence>
<dbReference type="InterPro" id="IPR015495">
    <property type="entry name" value="Myb_TF_plants"/>
</dbReference>
<feature type="domain" description="HTH myb-type" evidence="6">
    <location>
        <begin position="66"/>
        <end position="116"/>
    </location>
</feature>
<dbReference type="SMART" id="SM00717">
    <property type="entry name" value="SANT"/>
    <property type="match status" value="2"/>
</dbReference>
<feature type="domain" description="HTH myb-type" evidence="6">
    <location>
        <begin position="9"/>
        <end position="65"/>
    </location>
</feature>
<comment type="caution">
    <text evidence="7">The sequence shown here is derived from an EMBL/GenBank/DDBJ whole genome shotgun (WGS) entry which is preliminary data.</text>
</comment>
<dbReference type="InterPro" id="IPR009057">
    <property type="entry name" value="Homeodomain-like_sf"/>
</dbReference>
<dbReference type="PROSITE" id="PS51294">
    <property type="entry name" value="HTH_MYB"/>
    <property type="match status" value="2"/>
</dbReference>
<dbReference type="GO" id="GO:0005634">
    <property type="term" value="C:nucleus"/>
    <property type="evidence" value="ECO:0007669"/>
    <property type="project" value="UniProtKB-SubCell"/>
</dbReference>
<evidence type="ECO:0000259" key="5">
    <source>
        <dbReference type="PROSITE" id="PS50090"/>
    </source>
</evidence>
<keyword evidence="8" id="KW-1185">Reference proteome</keyword>
<protein>
    <submittedName>
        <fullName evidence="7">Transcription factor like</fullName>
    </submittedName>
</protein>
<dbReference type="InParanoid" id="A0A2R6QCA8"/>
<proteinExistence type="predicted"/>
<feature type="domain" description="Myb-like" evidence="5">
    <location>
        <begin position="62"/>
        <end position="112"/>
    </location>
</feature>
<dbReference type="Gene3D" id="1.10.10.60">
    <property type="entry name" value="Homeodomain-like"/>
    <property type="match status" value="2"/>
</dbReference>
<dbReference type="FunFam" id="1.10.10.60:FF:000001">
    <property type="entry name" value="MYB-related transcription factor"/>
    <property type="match status" value="1"/>
</dbReference>
<dbReference type="OrthoDB" id="2143914at2759"/>
<feature type="domain" description="Myb-like" evidence="5">
    <location>
        <begin position="9"/>
        <end position="61"/>
    </location>
</feature>
<dbReference type="Pfam" id="PF00249">
    <property type="entry name" value="Myb_DNA-binding"/>
    <property type="match status" value="2"/>
</dbReference>
<accession>A0A2R6QCA8</accession>
<dbReference type="PANTHER" id="PTHR47994">
    <property type="entry name" value="F14D16.11-RELATED"/>
    <property type="match status" value="1"/>
</dbReference>
<dbReference type="Proteomes" id="UP000241394">
    <property type="component" value="Chromosome LG17"/>
</dbReference>
<evidence type="ECO:0000256" key="2">
    <source>
        <dbReference type="ARBA" id="ARBA00022737"/>
    </source>
</evidence>